<reference evidence="1" key="1">
    <citation type="journal article" date="2015" name="Nature">
        <title>Complex archaea that bridge the gap between prokaryotes and eukaryotes.</title>
        <authorList>
            <person name="Spang A."/>
            <person name="Saw J.H."/>
            <person name="Jorgensen S.L."/>
            <person name="Zaremba-Niedzwiedzka K."/>
            <person name="Martijn J."/>
            <person name="Lind A.E."/>
            <person name="van Eijk R."/>
            <person name="Schleper C."/>
            <person name="Guy L."/>
            <person name="Ettema T.J."/>
        </authorList>
    </citation>
    <scope>NUCLEOTIDE SEQUENCE</scope>
</reference>
<dbReference type="InterPro" id="IPR023534">
    <property type="entry name" value="Rof/RNase_P-like"/>
</dbReference>
<sequence>MINPRYIIYYDLIGIYAYAKPISKFKNKKFSNIGVVINETRNMLITEKDNKIKKYIKKDHIFRFKIQNYKDAMMDYYLEVQGNKIVGLPVNRLRSLKKRSWLRK</sequence>
<evidence type="ECO:0000313" key="1">
    <source>
        <dbReference type="EMBL" id="KKN44050.1"/>
    </source>
</evidence>
<name>A0A0F9QIX5_9ZZZZ</name>
<dbReference type="AlphaFoldDB" id="A0A0F9QIX5"/>
<protein>
    <submittedName>
        <fullName evidence="1">Uncharacterized protein</fullName>
    </submittedName>
</protein>
<dbReference type="InterPro" id="IPR002730">
    <property type="entry name" value="Rpp29/RNP1"/>
</dbReference>
<dbReference type="Pfam" id="PF01868">
    <property type="entry name" value="RNase_P-MRP_p29"/>
    <property type="match status" value="1"/>
</dbReference>
<organism evidence="1">
    <name type="scientific">marine sediment metagenome</name>
    <dbReference type="NCBI Taxonomy" id="412755"/>
    <lineage>
        <taxon>unclassified sequences</taxon>
        <taxon>metagenomes</taxon>
        <taxon>ecological metagenomes</taxon>
    </lineage>
</organism>
<dbReference type="GO" id="GO:0003723">
    <property type="term" value="F:RNA binding"/>
    <property type="evidence" value="ECO:0007669"/>
    <property type="project" value="InterPro"/>
</dbReference>
<dbReference type="InterPro" id="IPR036980">
    <property type="entry name" value="RNase_P/MRP_Rpp29_sf"/>
</dbReference>
<dbReference type="GO" id="GO:0030677">
    <property type="term" value="C:ribonuclease P complex"/>
    <property type="evidence" value="ECO:0007669"/>
    <property type="project" value="InterPro"/>
</dbReference>
<accession>A0A0F9QIX5</accession>
<dbReference type="SUPFAM" id="SSF101744">
    <property type="entry name" value="Rof/RNase P subunit-like"/>
    <property type="match status" value="1"/>
</dbReference>
<dbReference type="SMART" id="SM00538">
    <property type="entry name" value="POP4"/>
    <property type="match status" value="1"/>
</dbReference>
<dbReference type="GO" id="GO:0001682">
    <property type="term" value="P:tRNA 5'-leader removal"/>
    <property type="evidence" value="ECO:0007669"/>
    <property type="project" value="InterPro"/>
</dbReference>
<dbReference type="Gene3D" id="2.30.30.210">
    <property type="entry name" value="Ribonuclease P/MRP, subunit p29"/>
    <property type="match status" value="1"/>
</dbReference>
<comment type="caution">
    <text evidence="1">The sequence shown here is derived from an EMBL/GenBank/DDBJ whole genome shotgun (WGS) entry which is preliminary data.</text>
</comment>
<dbReference type="EMBL" id="LAZR01001473">
    <property type="protein sequence ID" value="KKN44050.1"/>
    <property type="molecule type" value="Genomic_DNA"/>
</dbReference>
<gene>
    <name evidence="1" type="ORF">LCGC14_0696940</name>
</gene>
<proteinExistence type="predicted"/>